<dbReference type="Gene3D" id="2.40.10.10">
    <property type="entry name" value="Trypsin-like serine proteases"/>
    <property type="match status" value="1"/>
</dbReference>
<dbReference type="EMBL" id="UFXS01000001">
    <property type="protein sequence ID" value="STD56171.1"/>
    <property type="molecule type" value="Genomic_DNA"/>
</dbReference>
<dbReference type="PANTHER" id="PTHR38469:SF1">
    <property type="entry name" value="PERIPLASMIC PEPTIDASE SUBFAMILY S1B"/>
    <property type="match status" value="1"/>
</dbReference>
<name>A0A376G7X5_9FLAO</name>
<dbReference type="Proteomes" id="UP000254737">
    <property type="component" value="Unassembled WGS sequence"/>
</dbReference>
<dbReference type="Pfam" id="PF10459">
    <property type="entry name" value="Peptidase_S46"/>
    <property type="match status" value="1"/>
</dbReference>
<keyword evidence="2 7" id="KW-0031">Aminopeptidase</keyword>
<keyword evidence="6 7" id="KW-0720">Serine protease</keyword>
<reference evidence="8 9" key="1">
    <citation type="submission" date="2018-06" db="EMBL/GenBank/DDBJ databases">
        <authorList>
            <consortium name="Pathogen Informatics"/>
            <person name="Doyle S."/>
        </authorList>
    </citation>
    <scope>NUCLEOTIDE SEQUENCE [LARGE SCALE GENOMIC DNA]</scope>
    <source>
        <strain evidence="8 9">NCTC13456</strain>
    </source>
</reference>
<dbReference type="RefSeq" id="WP_181816304.1">
    <property type="nucleotide sequence ID" value="NZ_JAAGKM010000018.1"/>
</dbReference>
<protein>
    <recommendedName>
        <fullName evidence="7">Dipeptidyl-peptidase</fullName>
        <ecNumber evidence="7">3.4.14.-</ecNumber>
    </recommendedName>
</protein>
<feature type="signal peptide" evidence="7">
    <location>
        <begin position="1"/>
        <end position="22"/>
    </location>
</feature>
<evidence type="ECO:0000256" key="7">
    <source>
        <dbReference type="RuleBase" id="RU366067"/>
    </source>
</evidence>
<dbReference type="STRING" id="343874.GCA_000805695_00098"/>
<dbReference type="GO" id="GO:0006508">
    <property type="term" value="P:proteolysis"/>
    <property type="evidence" value="ECO:0007669"/>
    <property type="project" value="UniProtKB-KW"/>
</dbReference>
<evidence type="ECO:0000256" key="1">
    <source>
        <dbReference type="ARBA" id="ARBA00010491"/>
    </source>
</evidence>
<comment type="similarity">
    <text evidence="1 7">Belongs to the peptidase S46 family.</text>
</comment>
<gene>
    <name evidence="8" type="ORF">NCTC13456_02152</name>
</gene>
<keyword evidence="4 7" id="KW-0732">Signal</keyword>
<organism evidence="8 9">
    <name type="scientific">Empedobacter falsenii</name>
    <dbReference type="NCBI Taxonomy" id="343874"/>
    <lineage>
        <taxon>Bacteria</taxon>
        <taxon>Pseudomonadati</taxon>
        <taxon>Bacteroidota</taxon>
        <taxon>Flavobacteriia</taxon>
        <taxon>Flavobacteriales</taxon>
        <taxon>Weeksellaceae</taxon>
        <taxon>Empedobacter</taxon>
    </lineage>
</organism>
<dbReference type="InterPro" id="IPR043504">
    <property type="entry name" value="Peptidase_S1_PA_chymotrypsin"/>
</dbReference>
<evidence type="ECO:0000256" key="2">
    <source>
        <dbReference type="ARBA" id="ARBA00022438"/>
    </source>
</evidence>
<evidence type="ECO:0000256" key="4">
    <source>
        <dbReference type="ARBA" id="ARBA00022729"/>
    </source>
</evidence>
<evidence type="ECO:0000313" key="8">
    <source>
        <dbReference type="EMBL" id="STD56171.1"/>
    </source>
</evidence>
<dbReference type="GO" id="GO:0008239">
    <property type="term" value="F:dipeptidyl-peptidase activity"/>
    <property type="evidence" value="ECO:0007669"/>
    <property type="project" value="UniProtKB-UniRule"/>
</dbReference>
<feature type="chain" id="PRO_5023023951" description="Dipeptidyl-peptidase" evidence="7">
    <location>
        <begin position="23"/>
        <end position="722"/>
    </location>
</feature>
<dbReference type="InterPro" id="IPR019500">
    <property type="entry name" value="Pep_S46"/>
</dbReference>
<keyword evidence="3 7" id="KW-0645">Protease</keyword>
<comment type="function">
    <text evidence="7">Catalyzes the removal of dipeptides from the N-terminus of oligopeptides.</text>
</comment>
<evidence type="ECO:0000256" key="3">
    <source>
        <dbReference type="ARBA" id="ARBA00022670"/>
    </source>
</evidence>
<dbReference type="SUPFAM" id="SSF50494">
    <property type="entry name" value="Trypsin-like serine proteases"/>
    <property type="match status" value="1"/>
</dbReference>
<dbReference type="AlphaFoldDB" id="A0A376G7X5"/>
<dbReference type="PANTHER" id="PTHR38469">
    <property type="entry name" value="PERIPLASMIC PEPTIDASE SUBFAMILY S1B"/>
    <property type="match status" value="1"/>
</dbReference>
<dbReference type="GO" id="GO:0070009">
    <property type="term" value="F:serine-type aminopeptidase activity"/>
    <property type="evidence" value="ECO:0007669"/>
    <property type="project" value="UniProtKB-UniRule"/>
</dbReference>
<keyword evidence="5 7" id="KW-0378">Hydrolase</keyword>
<dbReference type="InterPro" id="IPR009003">
    <property type="entry name" value="Peptidase_S1_PA"/>
</dbReference>
<sequence length="722" mass="81461">MKKLFVKGSILMALFANFSVFAQQSGGMWIPTELNEKEMKDMGLKISSKDIFSTGDKSINNAVAHFGGGCTSEVISPNGLLLTNHHCGYGEIQAHSSLENDYLTDGFWAKELKDELPNEGLTATFIVDIKDVTTAILAGVNDNMSEEDRNKIIKKNIEDFNAKTKTEAYRSVFIKPFYKGNKYYQFTTETYKDVRLVGAPPSAIGKYGNDTDNWVWPRHTGDFSMFRIYADKNNKPADYSPDNVPYKPKHFLPINISGISEDDFTFVYGFPGTTDEYLPASSIQQIKDVIDPARINVRTIALSHIDKKMREDDATRIAYASKQARISNAHKKWIGEVLGLNRSKAVEKRQQYEQEFMNRIAKNPKLKGEYSNIISELNQVNKANQDYNLAYTMYSETFFSNSETFRMALTLNNILNAVGQKNYAETKAKALNTVASMHKDYNPELDKTISSDLADNYFKVVPQNLLPTTTAANIKTALGNSVINGTKKINGQSVLGNIKTLAENDAEFIKALKEDALIAQIRLILDANQTKVTPTYLANQDKINKLMRTYMKAQMDVFTDKKIFPDANSTLRVTYGKVDGYQPRDAVYYEPVTHMEGVMEKYIPGDYEYDLPKQMLSLYDKKDYGKYADKNGKLPVNFIATNHTTGGNSGSPALNAKGELIGLNFDRVWEGTMSDLNYDPEICRNIMVDSRYILWVVDKYANAQRLIDEMTIVDESKNAKKK</sequence>
<dbReference type="EC" id="3.4.14.-" evidence="7"/>
<accession>A0A376G7X5</accession>
<proteinExistence type="inferred from homology"/>
<evidence type="ECO:0000256" key="6">
    <source>
        <dbReference type="ARBA" id="ARBA00022825"/>
    </source>
</evidence>
<evidence type="ECO:0000313" key="9">
    <source>
        <dbReference type="Proteomes" id="UP000254737"/>
    </source>
</evidence>
<evidence type="ECO:0000256" key="5">
    <source>
        <dbReference type="ARBA" id="ARBA00022801"/>
    </source>
</evidence>
<dbReference type="GO" id="GO:0043171">
    <property type="term" value="P:peptide catabolic process"/>
    <property type="evidence" value="ECO:0007669"/>
    <property type="project" value="UniProtKB-UniRule"/>
</dbReference>